<dbReference type="Pfam" id="PF04410">
    <property type="entry name" value="Gar1"/>
    <property type="match status" value="1"/>
</dbReference>
<dbReference type="GO" id="GO:0006364">
    <property type="term" value="P:rRNA processing"/>
    <property type="evidence" value="ECO:0007669"/>
    <property type="project" value="UniProtKB-KW"/>
</dbReference>
<evidence type="ECO:0000256" key="3">
    <source>
        <dbReference type="ARBA" id="ARBA00021438"/>
    </source>
</evidence>
<dbReference type="InterPro" id="IPR040309">
    <property type="entry name" value="Naf1"/>
</dbReference>
<gene>
    <name evidence="11" type="ORF">BGZ70_003339</name>
</gene>
<evidence type="ECO:0000256" key="7">
    <source>
        <dbReference type="ARBA" id="ARBA00022884"/>
    </source>
</evidence>
<feature type="compositionally biased region" description="Basic residues" evidence="10">
    <location>
        <begin position="331"/>
        <end position="344"/>
    </location>
</feature>
<evidence type="ECO:0000256" key="4">
    <source>
        <dbReference type="ARBA" id="ARBA00022517"/>
    </source>
</evidence>
<dbReference type="GO" id="GO:0000493">
    <property type="term" value="P:box H/ACA snoRNP assembly"/>
    <property type="evidence" value="ECO:0007669"/>
    <property type="project" value="InterPro"/>
</dbReference>
<dbReference type="EMBL" id="JAAAHY010000019">
    <property type="protein sequence ID" value="KAF9968485.1"/>
    <property type="molecule type" value="Genomic_DNA"/>
</dbReference>
<dbReference type="GO" id="GO:0005732">
    <property type="term" value="C:sno(s)RNA-containing ribonucleoprotein complex"/>
    <property type="evidence" value="ECO:0007669"/>
    <property type="project" value="InterPro"/>
</dbReference>
<feature type="region of interest" description="Disordered" evidence="10">
    <location>
        <begin position="1"/>
        <end position="139"/>
    </location>
</feature>
<keyword evidence="8" id="KW-0539">Nucleus</keyword>
<feature type="region of interest" description="Disordered" evidence="10">
    <location>
        <begin position="384"/>
        <end position="422"/>
    </location>
</feature>
<comment type="similarity">
    <text evidence="2">Belongs to the NAF1 family.</text>
</comment>
<dbReference type="OrthoDB" id="21550at2759"/>
<dbReference type="InterPro" id="IPR038664">
    <property type="entry name" value="Gar1/Naf1_Cbf5-bd_sf"/>
</dbReference>
<keyword evidence="12" id="KW-1185">Reference proteome</keyword>
<feature type="compositionally biased region" description="Polar residues" evidence="10">
    <location>
        <begin position="49"/>
        <end position="66"/>
    </location>
</feature>
<accession>A0A9P6JEQ7</accession>
<evidence type="ECO:0000256" key="10">
    <source>
        <dbReference type="SAM" id="MobiDB-lite"/>
    </source>
</evidence>
<feature type="compositionally biased region" description="Basic and acidic residues" evidence="10">
    <location>
        <begin position="1"/>
        <end position="10"/>
    </location>
</feature>
<dbReference type="Proteomes" id="UP000738359">
    <property type="component" value="Unassembled WGS sequence"/>
</dbReference>
<evidence type="ECO:0000256" key="2">
    <source>
        <dbReference type="ARBA" id="ARBA00009801"/>
    </source>
</evidence>
<keyword evidence="7" id="KW-0694">RNA-binding</keyword>
<dbReference type="PANTHER" id="PTHR31633">
    <property type="entry name" value="H/ACA RIBONUCLEOPROTEIN COMPLEX NON-CORE SUBUNIT NAF1"/>
    <property type="match status" value="1"/>
</dbReference>
<comment type="caution">
    <text evidence="11">The sequence shown here is derived from an EMBL/GenBank/DDBJ whole genome shotgun (WGS) entry which is preliminary data.</text>
</comment>
<dbReference type="GO" id="GO:0003723">
    <property type="term" value="F:RNA binding"/>
    <property type="evidence" value="ECO:0007669"/>
    <property type="project" value="UniProtKB-KW"/>
</dbReference>
<feature type="compositionally biased region" description="Low complexity" evidence="10">
    <location>
        <begin position="542"/>
        <end position="572"/>
    </location>
</feature>
<dbReference type="SUPFAM" id="SSF50447">
    <property type="entry name" value="Translation proteins"/>
    <property type="match status" value="1"/>
</dbReference>
<evidence type="ECO:0000256" key="5">
    <source>
        <dbReference type="ARBA" id="ARBA00022552"/>
    </source>
</evidence>
<keyword evidence="4" id="KW-0690">Ribosome biogenesis</keyword>
<dbReference type="AlphaFoldDB" id="A0A9P6JEQ7"/>
<dbReference type="PANTHER" id="PTHR31633:SF1">
    <property type="entry name" value="H_ACA RIBONUCLEOPROTEIN COMPLEX NON-CORE SUBUNIT NAF1"/>
    <property type="match status" value="1"/>
</dbReference>
<feature type="coiled-coil region" evidence="9">
    <location>
        <begin position="478"/>
        <end position="512"/>
    </location>
</feature>
<comment type="subcellular location">
    <subcellularLocation>
        <location evidence="1">Nucleus</location>
    </subcellularLocation>
</comment>
<reference evidence="11" key="1">
    <citation type="journal article" date="2020" name="Fungal Divers.">
        <title>Resolving the Mortierellaceae phylogeny through synthesis of multi-gene phylogenetics and phylogenomics.</title>
        <authorList>
            <person name="Vandepol N."/>
            <person name="Liber J."/>
            <person name="Desiro A."/>
            <person name="Na H."/>
            <person name="Kennedy M."/>
            <person name="Barry K."/>
            <person name="Grigoriev I.V."/>
            <person name="Miller A.N."/>
            <person name="O'Donnell K."/>
            <person name="Stajich J.E."/>
            <person name="Bonito G."/>
        </authorList>
    </citation>
    <scope>NUCLEOTIDE SEQUENCE</scope>
    <source>
        <strain evidence="11">CK1249</strain>
    </source>
</reference>
<evidence type="ECO:0000313" key="11">
    <source>
        <dbReference type="EMBL" id="KAF9968485.1"/>
    </source>
</evidence>
<protein>
    <recommendedName>
        <fullName evidence="3">H/ACA ribonucleoprotein complex non-core subunit NAF1</fullName>
    </recommendedName>
</protein>
<evidence type="ECO:0000256" key="9">
    <source>
        <dbReference type="SAM" id="Coils"/>
    </source>
</evidence>
<dbReference type="InterPro" id="IPR009000">
    <property type="entry name" value="Transl_B-barrel_sf"/>
</dbReference>
<name>A0A9P6JEQ7_MORAP</name>
<feature type="compositionally biased region" description="Acidic residues" evidence="10">
    <location>
        <begin position="111"/>
        <end position="135"/>
    </location>
</feature>
<dbReference type="InterPro" id="IPR007504">
    <property type="entry name" value="H/ACA_rnp_Gar1/Naf1"/>
</dbReference>
<keyword evidence="9" id="KW-0175">Coiled coil</keyword>
<feature type="region of interest" description="Disordered" evidence="10">
    <location>
        <begin position="541"/>
        <end position="596"/>
    </location>
</feature>
<organism evidence="11 12">
    <name type="scientific">Mortierella alpina</name>
    <name type="common">Oleaginous fungus</name>
    <name type="synonym">Mortierella renispora</name>
    <dbReference type="NCBI Taxonomy" id="64518"/>
    <lineage>
        <taxon>Eukaryota</taxon>
        <taxon>Fungi</taxon>
        <taxon>Fungi incertae sedis</taxon>
        <taxon>Mucoromycota</taxon>
        <taxon>Mortierellomycotina</taxon>
        <taxon>Mortierellomycetes</taxon>
        <taxon>Mortierellales</taxon>
        <taxon>Mortierellaceae</taxon>
        <taxon>Mortierella</taxon>
    </lineage>
</organism>
<evidence type="ECO:0000313" key="12">
    <source>
        <dbReference type="Proteomes" id="UP000738359"/>
    </source>
</evidence>
<proteinExistence type="inferred from homology"/>
<feature type="compositionally biased region" description="Polar residues" evidence="10">
    <location>
        <begin position="583"/>
        <end position="596"/>
    </location>
</feature>
<evidence type="ECO:0000256" key="8">
    <source>
        <dbReference type="ARBA" id="ARBA00023242"/>
    </source>
</evidence>
<evidence type="ECO:0000256" key="6">
    <source>
        <dbReference type="ARBA" id="ARBA00022553"/>
    </source>
</evidence>
<keyword evidence="5" id="KW-0698">rRNA processing</keyword>
<dbReference type="Gene3D" id="2.40.10.230">
    <property type="entry name" value="Probable tRNA pseudouridine synthase domain"/>
    <property type="match status" value="1"/>
</dbReference>
<feature type="compositionally biased region" description="Polar residues" evidence="10">
    <location>
        <begin position="405"/>
        <end position="417"/>
    </location>
</feature>
<feature type="region of interest" description="Disordered" evidence="10">
    <location>
        <begin position="324"/>
        <end position="355"/>
    </location>
</feature>
<keyword evidence="6" id="KW-0597">Phosphoprotein</keyword>
<evidence type="ECO:0000256" key="1">
    <source>
        <dbReference type="ARBA" id="ARBA00004123"/>
    </source>
</evidence>
<sequence length="596" mass="65523">MDTDTNKEQETVMAENTPQPHILDTPLPAQPSLHNSVPLESMDVDMNAAQDSSLTQEHATAPSTAEVSVDLNADSPMGEVTRTTLAPDVKSTDDRIDAALAGEDAKVDGYESSDLESSDDDDEPDSSDSDSDSDSEMGVAPTAALTLEQREKALIELDAMDDDEDAAPNTILHTANEILQLPEVKKPEVVLGPDAKLEPIGTVVSIVENVVVVQAASSGEVRVLDAGTIAAVVGSADDGKEPEREVLGEIFETFGPVARPMYSIRFNTAAEIPALCKNGCVVYSVPEYSSFVMTAPLKAMKGSDASNKFDEEVDDIELEFSDDEKELEHKRMLKSAKNKKRGGRDRKVPAMASDTSAALQAMMGETPSTSSSSSSVLAARQPIALPPRPSFNEPEDGYRILQRPGSLSRTPHTPQSQGGAGTVPWYQQQQRDLQTMMGGQNQKHKPAQQEQQQQQQFQQQQQLQQQLLLQQQQQQQLYQQQQQQQALYQKQIQEAQATIQRLQQQQQQLQQHQPPAAPLAPQTNSAFQFRSTQQLPDHEMNASFSPQQAQYQPPAASHFQPQQPAQDNQQQQIMNLLSPLFPGQQNPNDQQDSWRQ</sequence>
<feature type="compositionally biased region" description="Basic and acidic residues" evidence="10">
    <location>
        <begin position="90"/>
        <end position="109"/>
    </location>
</feature>
<dbReference type="GO" id="GO:0005634">
    <property type="term" value="C:nucleus"/>
    <property type="evidence" value="ECO:0007669"/>
    <property type="project" value="UniProtKB-SubCell"/>
</dbReference>
<dbReference type="GO" id="GO:0001522">
    <property type="term" value="P:pseudouridine synthesis"/>
    <property type="evidence" value="ECO:0007669"/>
    <property type="project" value="InterPro"/>
</dbReference>